<dbReference type="GO" id="GO:0001228">
    <property type="term" value="F:DNA-binding transcription activator activity, RNA polymerase II-specific"/>
    <property type="evidence" value="ECO:0007669"/>
    <property type="project" value="UniProtKB-ARBA"/>
</dbReference>
<evidence type="ECO:0000313" key="12">
    <source>
        <dbReference type="Proteomes" id="UP000664534"/>
    </source>
</evidence>
<evidence type="ECO:0000256" key="5">
    <source>
        <dbReference type="ARBA" id="ARBA00059984"/>
    </source>
</evidence>
<feature type="compositionally biased region" description="Polar residues" evidence="9">
    <location>
        <begin position="73"/>
        <end position="82"/>
    </location>
</feature>
<dbReference type="Proteomes" id="UP000664534">
    <property type="component" value="Unassembled WGS sequence"/>
</dbReference>
<evidence type="ECO:0000256" key="8">
    <source>
        <dbReference type="SAM" id="Coils"/>
    </source>
</evidence>
<dbReference type="GO" id="GO:0048315">
    <property type="term" value="P:conidium formation"/>
    <property type="evidence" value="ECO:0007669"/>
    <property type="project" value="UniProtKB-KW"/>
</dbReference>
<dbReference type="Gene3D" id="1.25.40.20">
    <property type="entry name" value="Ankyrin repeat-containing domain"/>
    <property type="match status" value="1"/>
</dbReference>
<name>A0A8H3IWY4_9LECA</name>
<reference evidence="11" key="1">
    <citation type="submission" date="2021-03" db="EMBL/GenBank/DDBJ databases">
        <authorList>
            <person name="Tagirdzhanova G."/>
        </authorList>
    </citation>
    <scope>NUCLEOTIDE SEQUENCE</scope>
</reference>
<feature type="repeat" description="ANK" evidence="7">
    <location>
        <begin position="455"/>
        <end position="487"/>
    </location>
</feature>
<evidence type="ECO:0000256" key="4">
    <source>
        <dbReference type="ARBA" id="ARBA00023321"/>
    </source>
</evidence>
<dbReference type="SMART" id="SM01252">
    <property type="entry name" value="KilA-N"/>
    <property type="match status" value="1"/>
</dbReference>
<dbReference type="GO" id="GO:0033309">
    <property type="term" value="C:SBF transcription complex"/>
    <property type="evidence" value="ECO:0007669"/>
    <property type="project" value="TreeGrafter"/>
</dbReference>
<dbReference type="GO" id="GO:0003713">
    <property type="term" value="F:transcription coactivator activity"/>
    <property type="evidence" value="ECO:0007669"/>
    <property type="project" value="TreeGrafter"/>
</dbReference>
<dbReference type="PROSITE" id="PS51299">
    <property type="entry name" value="HTH_APSES"/>
    <property type="match status" value="1"/>
</dbReference>
<dbReference type="Gene3D" id="3.10.260.10">
    <property type="entry name" value="Transcription regulator HTH, APSES-type DNA-binding domain"/>
    <property type="match status" value="1"/>
</dbReference>
<dbReference type="Pfam" id="PF13637">
    <property type="entry name" value="Ank_4"/>
    <property type="match status" value="1"/>
</dbReference>
<dbReference type="AlphaFoldDB" id="A0A8H3IWY4"/>
<feature type="region of interest" description="Disordered" evidence="9">
    <location>
        <begin position="272"/>
        <end position="398"/>
    </location>
</feature>
<keyword evidence="2" id="KW-0749">Sporulation</keyword>
<keyword evidence="3 7" id="KW-0040">ANK repeat</keyword>
<dbReference type="OrthoDB" id="6718656at2759"/>
<keyword evidence="1" id="KW-0677">Repeat</keyword>
<evidence type="ECO:0000259" key="10">
    <source>
        <dbReference type="PROSITE" id="PS51299"/>
    </source>
</evidence>
<dbReference type="SUPFAM" id="SSF48403">
    <property type="entry name" value="Ankyrin repeat"/>
    <property type="match status" value="1"/>
</dbReference>
<keyword evidence="8" id="KW-0175">Coiled coil</keyword>
<comment type="function">
    <text evidence="5">Transcription factor that plays a role downstream of the MCK1-MKK2-MPS1 cascade. Required for hyphal morphogenesis and pathogenicity. Is an important oxidative stress response regulator and plays a positive role in the regulation of extracellular peroxidases.</text>
</comment>
<evidence type="ECO:0000256" key="9">
    <source>
        <dbReference type="SAM" id="MobiDB-lite"/>
    </source>
</evidence>
<dbReference type="InterPro" id="IPR036887">
    <property type="entry name" value="HTH_APSES_sf"/>
</dbReference>
<dbReference type="PANTHER" id="PTHR43828:SF3">
    <property type="entry name" value="CHROMO DOMAIN-CONTAINING PROTEIN"/>
    <property type="match status" value="1"/>
</dbReference>
<evidence type="ECO:0000256" key="1">
    <source>
        <dbReference type="ARBA" id="ARBA00022737"/>
    </source>
</evidence>
<dbReference type="FunFam" id="3.10.260.10:FF:000001">
    <property type="entry name" value="APSES transcription factor (MbpA)"/>
    <property type="match status" value="1"/>
</dbReference>
<dbReference type="InterPro" id="IPR002110">
    <property type="entry name" value="Ankyrin_rpt"/>
</dbReference>
<dbReference type="PROSITE" id="PS50297">
    <property type="entry name" value="ANK_REP_REGION"/>
    <property type="match status" value="2"/>
</dbReference>
<evidence type="ECO:0000256" key="3">
    <source>
        <dbReference type="ARBA" id="ARBA00023043"/>
    </source>
</evidence>
<sequence>MASAVHGPSPSYPPPPTYTQKSTDGVVNGINHSHSAFNSFDGPQSVASTPTPTPPASRHQQIMPHGLPGYGQANGTYSQQTTPRHHHDSKPLIQQQHYPPGQKPQIYTAVYSSVSVYEMEVNQVAVMRRRKDSWLNATQILKVAGIEKGKRTKVLEKEILSGEHEKVQGGYGRYQGTWISYHRGVEFARQYGVEALLRPLFEYDMGQDGMTMAGQGNLDTPTKEQAMAAQRKRNMINGGADNRAPAQSPNGTFFKNISKSAANAVNAISKARIGSPSNLNRPVKPSRHPSQQMGNSQDSAYAGSSQQSMQSLHSENSFGNSQLDPALRTHNTSYYSNTHEPNGDMNEPPRKRIRPSSSQDPFAIDGNLDYDTSMRDVTPTDANESFPYGQGHSEPNIDYRLNGLQPLPQPTSKSAIEKQQILTNLFLDPDQTDFSNHPALLRLSGEDLDIPIDATAHTALHWAATLARTSLLRALIEKGASIYRLNTGGETALIRAVLTTNNLDQSSFTDLLELLGPTIEIRDGHGRTVLHHMAVASAIKGKSGACRYYLESLLEFVVRGGSAPNSQKNSFQNTDLISPAPKTITLVRFMSEIVNALDMSGDTALNLAARIGNKTIIHQLLEVGADPTLANRGGLKPTDFGVGGDPDLLEAQQNSQVMRIGNPVVSKVAESSQELVASITTLLSDTESSFRSEIQAKQSLIDQTHTKLRETTSLLNEERRRLAELQRKSDDRKALRQRIANLRRANDQQRAYLSSNVNGRPPTSPTEIRPDIKVGEADAGLDIDTAILPLSHDHSEFLQILPQQREYLATLPPTAILKARTTAYQKNNARLEAQTKNLQDQSSELETQLRKLICLCLSLEESQLDHLIVSLHTAVESEGGEDVDLARVREFLRRVEGLGEI</sequence>
<feature type="repeat" description="ANK" evidence="7">
    <location>
        <begin position="600"/>
        <end position="632"/>
    </location>
</feature>
<dbReference type="InterPro" id="IPR051642">
    <property type="entry name" value="SWI6-like"/>
</dbReference>
<keyword evidence="12" id="KW-1185">Reference proteome</keyword>
<keyword evidence="4" id="KW-0183">Conidiation</keyword>
<organism evidence="11 12">
    <name type="scientific">Imshaugia aleurites</name>
    <dbReference type="NCBI Taxonomy" id="172621"/>
    <lineage>
        <taxon>Eukaryota</taxon>
        <taxon>Fungi</taxon>
        <taxon>Dikarya</taxon>
        <taxon>Ascomycota</taxon>
        <taxon>Pezizomycotina</taxon>
        <taxon>Lecanoromycetes</taxon>
        <taxon>OSLEUM clade</taxon>
        <taxon>Lecanoromycetidae</taxon>
        <taxon>Lecanorales</taxon>
        <taxon>Lecanorineae</taxon>
        <taxon>Parmeliaceae</taxon>
        <taxon>Imshaugia</taxon>
    </lineage>
</organism>
<gene>
    <name evidence="11" type="primary">SWI6</name>
    <name evidence="11" type="ORF">IMSHALPRED_010480</name>
</gene>
<dbReference type="Pfam" id="PF00023">
    <property type="entry name" value="Ank"/>
    <property type="match status" value="1"/>
</dbReference>
<evidence type="ECO:0000313" key="11">
    <source>
        <dbReference type="EMBL" id="CAF9936158.1"/>
    </source>
</evidence>
<dbReference type="GO" id="GO:0003677">
    <property type="term" value="F:DNA binding"/>
    <property type="evidence" value="ECO:0007669"/>
    <property type="project" value="InterPro"/>
</dbReference>
<dbReference type="InterPro" id="IPR018004">
    <property type="entry name" value="KilA/APSES_HTH"/>
</dbReference>
<dbReference type="SUPFAM" id="SSF54616">
    <property type="entry name" value="DNA-binding domain of Mlu1-box binding protein MBP1"/>
    <property type="match status" value="1"/>
</dbReference>
<comment type="caution">
    <text evidence="11">The sequence shown here is derived from an EMBL/GenBank/DDBJ whole genome shotgun (WGS) entry which is preliminary data.</text>
</comment>
<dbReference type="PANTHER" id="PTHR43828">
    <property type="entry name" value="ASPARAGINASE"/>
    <property type="match status" value="1"/>
</dbReference>
<feature type="compositionally biased region" description="Polar residues" evidence="9">
    <location>
        <begin position="20"/>
        <end position="48"/>
    </location>
</feature>
<dbReference type="Pfam" id="PF04383">
    <property type="entry name" value="KilA-N"/>
    <property type="match status" value="1"/>
</dbReference>
<dbReference type="PROSITE" id="PS50088">
    <property type="entry name" value="ANK_REPEAT"/>
    <property type="match status" value="2"/>
</dbReference>
<evidence type="ECO:0000256" key="7">
    <source>
        <dbReference type="PROSITE-ProRule" id="PRU00023"/>
    </source>
</evidence>
<evidence type="ECO:0000256" key="6">
    <source>
        <dbReference type="ARBA" id="ARBA00073460"/>
    </source>
</evidence>
<dbReference type="GO" id="GO:0030907">
    <property type="term" value="C:MBF transcription complex"/>
    <property type="evidence" value="ECO:0007669"/>
    <property type="project" value="TreeGrafter"/>
</dbReference>
<feature type="domain" description="HTH APSES-type" evidence="10">
    <location>
        <begin position="106"/>
        <end position="213"/>
    </location>
</feature>
<feature type="region of interest" description="Disordered" evidence="9">
    <location>
        <begin position="1"/>
        <end position="93"/>
    </location>
</feature>
<dbReference type="GO" id="GO:0030435">
    <property type="term" value="P:sporulation resulting in formation of a cellular spore"/>
    <property type="evidence" value="ECO:0007669"/>
    <property type="project" value="UniProtKB-KW"/>
</dbReference>
<dbReference type="FunFam" id="1.25.40.20:FF:000365">
    <property type="entry name" value="Start control protein cdc10"/>
    <property type="match status" value="1"/>
</dbReference>
<dbReference type="SMART" id="SM00248">
    <property type="entry name" value="ANK"/>
    <property type="match status" value="3"/>
</dbReference>
<dbReference type="EMBL" id="CAJPDT010000089">
    <property type="protein sequence ID" value="CAF9936158.1"/>
    <property type="molecule type" value="Genomic_DNA"/>
</dbReference>
<dbReference type="InterPro" id="IPR003163">
    <property type="entry name" value="Tscrpt_reg_HTH_APSES-type"/>
</dbReference>
<dbReference type="InterPro" id="IPR036770">
    <property type="entry name" value="Ankyrin_rpt-contain_sf"/>
</dbReference>
<feature type="compositionally biased region" description="Polar residues" evidence="9">
    <location>
        <begin position="288"/>
        <end position="340"/>
    </location>
</feature>
<feature type="coiled-coil region" evidence="8">
    <location>
        <begin position="708"/>
        <end position="752"/>
    </location>
</feature>
<protein>
    <recommendedName>
        <fullName evidence="6">Transcription factor SWI6</fullName>
    </recommendedName>
</protein>
<accession>A0A8H3IWY4</accession>
<evidence type="ECO:0000256" key="2">
    <source>
        <dbReference type="ARBA" id="ARBA00022969"/>
    </source>
</evidence>
<proteinExistence type="predicted"/>
<feature type="coiled-coil region" evidence="8">
    <location>
        <begin position="821"/>
        <end position="851"/>
    </location>
</feature>